<evidence type="ECO:0000313" key="3">
    <source>
        <dbReference type="EMBL" id="GAA1827668.1"/>
    </source>
</evidence>
<comment type="caution">
    <text evidence="3">The sequence shown here is derived from an EMBL/GenBank/DDBJ whole genome shotgun (WGS) entry which is preliminary data.</text>
</comment>
<keyword evidence="4" id="KW-1185">Reference proteome</keyword>
<dbReference type="Gene3D" id="3.20.20.140">
    <property type="entry name" value="Metal-dependent hydrolases"/>
    <property type="match status" value="1"/>
</dbReference>
<evidence type="ECO:0000313" key="4">
    <source>
        <dbReference type="Proteomes" id="UP001500449"/>
    </source>
</evidence>
<name>A0ABN2MIG8_9PSEU</name>
<reference evidence="3 4" key="1">
    <citation type="journal article" date="2019" name="Int. J. Syst. Evol. Microbiol.">
        <title>The Global Catalogue of Microorganisms (GCM) 10K type strain sequencing project: providing services to taxonomists for standard genome sequencing and annotation.</title>
        <authorList>
            <consortium name="The Broad Institute Genomics Platform"/>
            <consortium name="The Broad Institute Genome Sequencing Center for Infectious Disease"/>
            <person name="Wu L."/>
            <person name="Ma J."/>
        </authorList>
    </citation>
    <scope>NUCLEOTIDE SEQUENCE [LARGE SCALE GENOMIC DNA]</scope>
    <source>
        <strain evidence="3 4">JCM 16009</strain>
    </source>
</reference>
<organism evidence="3 4">
    <name type="scientific">Pseudonocardia ailaonensis</name>
    <dbReference type="NCBI Taxonomy" id="367279"/>
    <lineage>
        <taxon>Bacteria</taxon>
        <taxon>Bacillati</taxon>
        <taxon>Actinomycetota</taxon>
        <taxon>Actinomycetes</taxon>
        <taxon>Pseudonocardiales</taxon>
        <taxon>Pseudonocardiaceae</taxon>
        <taxon>Pseudonocardia</taxon>
    </lineage>
</organism>
<gene>
    <name evidence="3" type="ORF">GCM10009836_01720</name>
</gene>
<dbReference type="Pfam" id="PF04909">
    <property type="entry name" value="Amidohydro_2"/>
    <property type="match status" value="1"/>
</dbReference>
<dbReference type="InterPro" id="IPR006680">
    <property type="entry name" value="Amidohydro-rel"/>
</dbReference>
<evidence type="ECO:0000259" key="2">
    <source>
        <dbReference type="Pfam" id="PF04909"/>
    </source>
</evidence>
<sequence length="421" mass="46945">MIFSSDGHATAKMDDWAPYLPQRSQAEFAEFCKLYKEVGSKNFEPKALSVRLKAEIVEDWKNNYIETGRLDGDFDPQKRLAELDSEGIAAEVLFPDFGLPFDLLSPTASGAAGRGDLRTPEQIEDGNTAFNRWLAEFVSVAPHRWAGMAKVSFEDVDATMAEIRWAKEHGLRGIILPHFDDDVPLYDPLYDPIWSLLEELDMVANCHSGMSSTTRRRPKIPKAAHPACAQPLLARELMFVTQQILTHMIWGGVLEKHPRLKVVLTEMGTGWVATQLRAMDYSFEGSYLRRDVRDVVSIKPSEYFARQVFVGSSIFSRAEVEARAEIGPEKMMLGMDFPHHEGTLYGAGTKEYLRATLGAARVPEEEARLMLGTSAADVFGLDQAKLAEVGDRVGPEYAEILTPPETNKYPLGDVHKPLVGV</sequence>
<keyword evidence="1" id="KW-0456">Lyase</keyword>
<dbReference type="InterPro" id="IPR032466">
    <property type="entry name" value="Metal_Hydrolase"/>
</dbReference>
<accession>A0ABN2MIG8</accession>
<dbReference type="PANTHER" id="PTHR21240:SF28">
    <property type="entry name" value="ISO-OROTATE DECARBOXYLASE (EUROFUNG)"/>
    <property type="match status" value="1"/>
</dbReference>
<proteinExistence type="predicted"/>
<dbReference type="Proteomes" id="UP001500449">
    <property type="component" value="Unassembled WGS sequence"/>
</dbReference>
<feature type="domain" description="Amidohydrolase-related" evidence="2">
    <location>
        <begin position="104"/>
        <end position="381"/>
    </location>
</feature>
<protein>
    <recommendedName>
        <fullName evidence="2">Amidohydrolase-related domain-containing protein</fullName>
    </recommendedName>
</protein>
<dbReference type="InterPro" id="IPR032465">
    <property type="entry name" value="ACMSD"/>
</dbReference>
<dbReference type="EMBL" id="BAAAQK010000001">
    <property type="protein sequence ID" value="GAA1827668.1"/>
    <property type="molecule type" value="Genomic_DNA"/>
</dbReference>
<evidence type="ECO:0000256" key="1">
    <source>
        <dbReference type="ARBA" id="ARBA00023239"/>
    </source>
</evidence>
<dbReference type="SUPFAM" id="SSF51556">
    <property type="entry name" value="Metallo-dependent hydrolases"/>
    <property type="match status" value="1"/>
</dbReference>
<dbReference type="PANTHER" id="PTHR21240">
    <property type="entry name" value="2-AMINO-3-CARBOXYLMUCONATE-6-SEMIALDEHYDE DECARBOXYLASE"/>
    <property type="match status" value="1"/>
</dbReference>